<name>A0ABM9EAM4_9HYPH</name>
<comment type="caution">
    <text evidence="1">The sequence shown here is derived from an EMBL/GenBank/DDBJ whole genome shotgun (WGS) entry which is preliminary data.</text>
</comment>
<accession>A0ABM9EAM4</accession>
<proteinExistence type="predicted"/>
<gene>
    <name evidence="1" type="ORF">MES4922_400011</name>
</gene>
<protein>
    <submittedName>
        <fullName evidence="1">Uncharacterized protein</fullName>
    </submittedName>
</protein>
<organism evidence="1 2">
    <name type="scientific">Mesorhizobium ventifaucium</name>
    <dbReference type="NCBI Taxonomy" id="666020"/>
    <lineage>
        <taxon>Bacteria</taxon>
        <taxon>Pseudomonadati</taxon>
        <taxon>Pseudomonadota</taxon>
        <taxon>Alphaproteobacteria</taxon>
        <taxon>Hyphomicrobiales</taxon>
        <taxon>Phyllobacteriaceae</taxon>
        <taxon>Mesorhizobium</taxon>
    </lineage>
</organism>
<dbReference type="EMBL" id="CAKXZS010000035">
    <property type="protein sequence ID" value="CAH2405850.1"/>
    <property type="molecule type" value="Genomic_DNA"/>
</dbReference>
<sequence length="23" mass="2754">MQVDPMIVMVSPMFKGMHYGWIR</sequence>
<evidence type="ECO:0000313" key="1">
    <source>
        <dbReference type="EMBL" id="CAH2405850.1"/>
    </source>
</evidence>
<evidence type="ECO:0000313" key="2">
    <source>
        <dbReference type="Proteomes" id="UP001152604"/>
    </source>
</evidence>
<dbReference type="Proteomes" id="UP001152604">
    <property type="component" value="Unassembled WGS sequence"/>
</dbReference>
<reference evidence="1" key="1">
    <citation type="submission" date="2022-03" db="EMBL/GenBank/DDBJ databases">
        <authorList>
            <person name="Brunel B."/>
        </authorList>
    </citation>
    <scope>NUCLEOTIDE SEQUENCE</scope>
    <source>
        <strain evidence="1">STM4922sample</strain>
    </source>
</reference>
<keyword evidence="2" id="KW-1185">Reference proteome</keyword>